<keyword evidence="1" id="KW-0863">Zinc-finger</keyword>
<evidence type="ECO:0000313" key="4">
    <source>
        <dbReference type="EMBL" id="OAY47271.1"/>
    </source>
</evidence>
<accession>A0A2C9VNE7</accession>
<reference evidence="5" key="1">
    <citation type="journal article" date="2016" name="Nat. Biotechnol.">
        <title>Sequencing wild and cultivated cassava and related species reveals extensive interspecific hybridization and genetic diversity.</title>
        <authorList>
            <person name="Bredeson J.V."/>
            <person name="Lyons J.B."/>
            <person name="Prochnik S.E."/>
            <person name="Wu G.A."/>
            <person name="Ha C.M."/>
            <person name="Edsinger-Gonzales E."/>
            <person name="Grimwood J."/>
            <person name="Schmutz J."/>
            <person name="Rabbi I.Y."/>
            <person name="Egesi C."/>
            <person name="Nauluvula P."/>
            <person name="Lebot V."/>
            <person name="Ndunguru J."/>
            <person name="Mkamilo G."/>
            <person name="Bart R.S."/>
            <person name="Setter T.L."/>
            <person name="Gleadow R.M."/>
            <person name="Kulakow P."/>
            <person name="Ferguson M.E."/>
            <person name="Rounsley S."/>
            <person name="Rokhsar D.S."/>
        </authorList>
    </citation>
    <scope>NUCLEOTIDE SEQUENCE [LARGE SCALE GENOMIC DNA]</scope>
    <source>
        <strain evidence="5">cv. AM560-2</strain>
    </source>
</reference>
<evidence type="ECO:0000256" key="1">
    <source>
        <dbReference type="PROSITE-ProRule" id="PRU00042"/>
    </source>
</evidence>
<dbReference type="InterPro" id="IPR044299">
    <property type="entry name" value="GIS3/ZFP5/ZFP6"/>
</dbReference>
<dbReference type="PANTHER" id="PTHR46353:SF9">
    <property type="entry name" value="ZINC FINGER PROTEIN GIS3"/>
    <property type="match status" value="1"/>
</dbReference>
<dbReference type="SUPFAM" id="SSF57667">
    <property type="entry name" value="beta-beta-alpha zinc fingers"/>
    <property type="match status" value="1"/>
</dbReference>
<dbReference type="GO" id="GO:0000976">
    <property type="term" value="F:transcription cis-regulatory region binding"/>
    <property type="evidence" value="ECO:0000318"/>
    <property type="project" value="GO_Central"/>
</dbReference>
<name>A0A2C9VNE7_MANES</name>
<dbReference type="FunFam" id="3.30.160.60:FF:002829">
    <property type="entry name" value="Zinc finger protein 6"/>
    <property type="match status" value="1"/>
</dbReference>
<dbReference type="Proteomes" id="UP000091857">
    <property type="component" value="Chromosome 6"/>
</dbReference>
<evidence type="ECO:0000313" key="5">
    <source>
        <dbReference type="Proteomes" id="UP000091857"/>
    </source>
</evidence>
<organism evidence="4 5">
    <name type="scientific">Manihot esculenta</name>
    <name type="common">Cassava</name>
    <name type="synonym">Jatropha manihot</name>
    <dbReference type="NCBI Taxonomy" id="3983"/>
    <lineage>
        <taxon>Eukaryota</taxon>
        <taxon>Viridiplantae</taxon>
        <taxon>Streptophyta</taxon>
        <taxon>Embryophyta</taxon>
        <taxon>Tracheophyta</taxon>
        <taxon>Spermatophyta</taxon>
        <taxon>Magnoliopsida</taxon>
        <taxon>eudicotyledons</taxon>
        <taxon>Gunneridae</taxon>
        <taxon>Pentapetalae</taxon>
        <taxon>rosids</taxon>
        <taxon>fabids</taxon>
        <taxon>Malpighiales</taxon>
        <taxon>Euphorbiaceae</taxon>
        <taxon>Crotonoideae</taxon>
        <taxon>Manihoteae</taxon>
        <taxon>Manihot</taxon>
    </lineage>
</organism>
<keyword evidence="5" id="KW-1185">Reference proteome</keyword>
<dbReference type="GO" id="GO:0009740">
    <property type="term" value="P:gibberellic acid mediated signaling pathway"/>
    <property type="evidence" value="ECO:0000318"/>
    <property type="project" value="GO_Central"/>
</dbReference>
<dbReference type="PROSITE" id="PS00028">
    <property type="entry name" value="ZINC_FINGER_C2H2_1"/>
    <property type="match status" value="1"/>
</dbReference>
<feature type="domain" description="C2H2-type" evidence="3">
    <location>
        <begin position="146"/>
        <end position="173"/>
    </location>
</feature>
<dbReference type="Gene3D" id="3.30.160.60">
    <property type="entry name" value="Classic Zinc Finger"/>
    <property type="match status" value="1"/>
</dbReference>
<dbReference type="Gramene" id="Manes.06G066000.1.v8.1">
    <property type="protein sequence ID" value="Manes.06G066000.1.v8.1.CDS.1"/>
    <property type="gene ID" value="Manes.06G066000.v8.1"/>
</dbReference>
<feature type="compositionally biased region" description="Polar residues" evidence="2">
    <location>
        <begin position="122"/>
        <end position="132"/>
    </location>
</feature>
<dbReference type="GO" id="GO:0010090">
    <property type="term" value="P:trichome morphogenesis"/>
    <property type="evidence" value="ECO:0007669"/>
    <property type="project" value="InterPro"/>
</dbReference>
<dbReference type="OrthoDB" id="772256at2759"/>
<sequence>MERQLQILWVPECSWVVFPNTFTHFLSPWDVRNHLSLSLYCVQFFLRLFFWRFVYIYPTHATSPLASSSLSLSEIPLFLSVLFVFLKMEELDYQTKPSSTTTRLKLFGFSVSEDEELIADSIKTTSSSTSQDAEAAGGGGGDSRKYECHYCCREFANSQALGGHQNAHKKERQQLKRAQMQATRNAAAAAVSFGRNPMISAFAPPPHLLAPPGQVVVPAAAPSWIYLPRPAAPFHVSHGCVFPSGGGGGGGGGGSGYGGGRVVGGLPYSGGVGDMSKSTGLQPVLNRAHTGRVDELNGSASLSRFSKGDGGPTFDEALGLDLHLSLAPAGP</sequence>
<evidence type="ECO:0000256" key="2">
    <source>
        <dbReference type="SAM" id="MobiDB-lite"/>
    </source>
</evidence>
<dbReference type="InterPro" id="IPR036236">
    <property type="entry name" value="Znf_C2H2_sf"/>
</dbReference>
<dbReference type="InterPro" id="IPR013087">
    <property type="entry name" value="Znf_C2H2_type"/>
</dbReference>
<dbReference type="PROSITE" id="PS50157">
    <property type="entry name" value="ZINC_FINGER_C2H2_2"/>
    <property type="match status" value="1"/>
</dbReference>
<feature type="region of interest" description="Disordered" evidence="2">
    <location>
        <begin position="122"/>
        <end position="142"/>
    </location>
</feature>
<gene>
    <name evidence="4" type="ORF">MANES_06G066000v8</name>
</gene>
<dbReference type="GO" id="GO:0008270">
    <property type="term" value="F:zinc ion binding"/>
    <property type="evidence" value="ECO:0007669"/>
    <property type="project" value="UniProtKB-KW"/>
</dbReference>
<dbReference type="GO" id="GO:0003700">
    <property type="term" value="F:DNA-binding transcription factor activity"/>
    <property type="evidence" value="ECO:0000318"/>
    <property type="project" value="GO_Central"/>
</dbReference>
<dbReference type="GO" id="GO:0009736">
    <property type="term" value="P:cytokinin-activated signaling pathway"/>
    <property type="evidence" value="ECO:0000318"/>
    <property type="project" value="GO_Central"/>
</dbReference>
<dbReference type="EMBL" id="CM004392">
    <property type="protein sequence ID" value="OAY47271.1"/>
    <property type="molecule type" value="Genomic_DNA"/>
</dbReference>
<dbReference type="GO" id="GO:0010026">
    <property type="term" value="P:trichome differentiation"/>
    <property type="evidence" value="ECO:0000318"/>
    <property type="project" value="GO_Central"/>
</dbReference>
<dbReference type="AlphaFoldDB" id="A0A2C9VNE7"/>
<dbReference type="STRING" id="3983.A0A2C9VNE7"/>
<comment type="caution">
    <text evidence="4">The sequence shown here is derived from an EMBL/GenBank/DDBJ whole genome shotgun (WGS) entry which is preliminary data.</text>
</comment>
<dbReference type="GO" id="GO:0005634">
    <property type="term" value="C:nucleus"/>
    <property type="evidence" value="ECO:0000318"/>
    <property type="project" value="GO_Central"/>
</dbReference>
<dbReference type="PANTHER" id="PTHR46353">
    <property type="entry name" value="ZINC FINGER PROTEIN 5"/>
    <property type="match status" value="1"/>
</dbReference>
<protein>
    <recommendedName>
        <fullName evidence="3">C2H2-type domain-containing protein</fullName>
    </recommendedName>
</protein>
<evidence type="ECO:0000259" key="3">
    <source>
        <dbReference type="PROSITE" id="PS50157"/>
    </source>
</evidence>
<keyword evidence="1" id="KW-0862">Zinc</keyword>
<keyword evidence="1" id="KW-0479">Metal-binding</keyword>
<proteinExistence type="predicted"/>